<protein>
    <recommendedName>
        <fullName evidence="1">HTH marR-type domain-containing protein</fullName>
    </recommendedName>
</protein>
<accession>A0A0R1TDQ8</accession>
<dbReference type="GO" id="GO:0006950">
    <property type="term" value="P:response to stress"/>
    <property type="evidence" value="ECO:0007669"/>
    <property type="project" value="TreeGrafter"/>
</dbReference>
<dbReference type="SMART" id="SM00347">
    <property type="entry name" value="HTH_MARR"/>
    <property type="match status" value="1"/>
</dbReference>
<sequence>MAVKDFHTYLRILEERDALYENYARQHGLKGKSLQMLLWLATYPQVTGQAVTQKLLAAKTYSTKQVVNATIKNWRAQGYLELLPLLADKRQKYLQLTAQGQKLATEIIAPLNHYESEAFTKLTEAEQAQLLALTRKYHANLKAQLVKEKG</sequence>
<name>A0A0R1TDQ8_9LACO</name>
<dbReference type="GO" id="GO:0003700">
    <property type="term" value="F:DNA-binding transcription factor activity"/>
    <property type="evidence" value="ECO:0007669"/>
    <property type="project" value="InterPro"/>
</dbReference>
<dbReference type="Gene3D" id="1.10.10.10">
    <property type="entry name" value="Winged helix-like DNA-binding domain superfamily/Winged helix DNA-binding domain"/>
    <property type="match status" value="1"/>
</dbReference>
<dbReference type="STRING" id="1423740.FC36_GL000474"/>
<organism evidence="2 3">
    <name type="scientific">Ligilactobacillus equi DSM 15833 = JCM 10991</name>
    <dbReference type="NCBI Taxonomy" id="1423740"/>
    <lineage>
        <taxon>Bacteria</taxon>
        <taxon>Bacillati</taxon>
        <taxon>Bacillota</taxon>
        <taxon>Bacilli</taxon>
        <taxon>Lactobacillales</taxon>
        <taxon>Lactobacillaceae</taxon>
        <taxon>Ligilactobacillus</taxon>
    </lineage>
</organism>
<dbReference type="Proteomes" id="UP000051048">
    <property type="component" value="Unassembled WGS sequence"/>
</dbReference>
<dbReference type="SUPFAM" id="SSF46785">
    <property type="entry name" value="Winged helix' DNA-binding domain"/>
    <property type="match status" value="1"/>
</dbReference>
<evidence type="ECO:0000313" key="3">
    <source>
        <dbReference type="Proteomes" id="UP000051048"/>
    </source>
</evidence>
<dbReference type="EMBL" id="AZFH01000097">
    <property type="protein sequence ID" value="KRL79489.1"/>
    <property type="molecule type" value="Genomic_DNA"/>
</dbReference>
<evidence type="ECO:0000259" key="1">
    <source>
        <dbReference type="PROSITE" id="PS50995"/>
    </source>
</evidence>
<dbReference type="PROSITE" id="PS50995">
    <property type="entry name" value="HTH_MARR_2"/>
    <property type="match status" value="1"/>
</dbReference>
<dbReference type="InterPro" id="IPR000835">
    <property type="entry name" value="HTH_MarR-typ"/>
</dbReference>
<comment type="caution">
    <text evidence="2">The sequence shown here is derived from an EMBL/GenBank/DDBJ whole genome shotgun (WGS) entry which is preliminary data.</text>
</comment>
<dbReference type="InterPro" id="IPR036388">
    <property type="entry name" value="WH-like_DNA-bd_sf"/>
</dbReference>
<dbReference type="PANTHER" id="PTHR33164">
    <property type="entry name" value="TRANSCRIPTIONAL REGULATOR, MARR FAMILY"/>
    <property type="match status" value="1"/>
</dbReference>
<dbReference type="InterPro" id="IPR039422">
    <property type="entry name" value="MarR/SlyA-like"/>
</dbReference>
<reference evidence="2 3" key="1">
    <citation type="journal article" date="2015" name="Genome Announc.">
        <title>Expanding the biotechnology potential of lactobacilli through comparative genomics of 213 strains and associated genera.</title>
        <authorList>
            <person name="Sun Z."/>
            <person name="Harris H.M."/>
            <person name="McCann A."/>
            <person name="Guo C."/>
            <person name="Argimon S."/>
            <person name="Zhang W."/>
            <person name="Yang X."/>
            <person name="Jeffery I.B."/>
            <person name="Cooney J.C."/>
            <person name="Kagawa T.F."/>
            <person name="Liu W."/>
            <person name="Song Y."/>
            <person name="Salvetti E."/>
            <person name="Wrobel A."/>
            <person name="Rasinkangas P."/>
            <person name="Parkhill J."/>
            <person name="Rea M.C."/>
            <person name="O'Sullivan O."/>
            <person name="Ritari J."/>
            <person name="Douillard F.P."/>
            <person name="Paul Ross R."/>
            <person name="Yang R."/>
            <person name="Briner A.E."/>
            <person name="Felis G.E."/>
            <person name="de Vos W.M."/>
            <person name="Barrangou R."/>
            <person name="Klaenhammer T.R."/>
            <person name="Caufield P.W."/>
            <person name="Cui Y."/>
            <person name="Zhang H."/>
            <person name="O'Toole P.W."/>
        </authorList>
    </citation>
    <scope>NUCLEOTIDE SEQUENCE [LARGE SCALE GENOMIC DNA]</scope>
    <source>
        <strain evidence="2 3">DSM 15833</strain>
    </source>
</reference>
<evidence type="ECO:0000313" key="2">
    <source>
        <dbReference type="EMBL" id="KRL79489.1"/>
    </source>
</evidence>
<dbReference type="PANTHER" id="PTHR33164:SF43">
    <property type="entry name" value="HTH-TYPE TRANSCRIPTIONAL REPRESSOR YETL"/>
    <property type="match status" value="1"/>
</dbReference>
<proteinExistence type="predicted"/>
<dbReference type="OrthoDB" id="384891at2"/>
<gene>
    <name evidence="2" type="ORF">FC36_GL000474</name>
</gene>
<feature type="domain" description="HTH marR-type" evidence="1">
    <location>
        <begin position="1"/>
        <end position="139"/>
    </location>
</feature>
<dbReference type="PATRIC" id="fig|1423740.3.peg.510"/>
<dbReference type="RefSeq" id="WP_025021482.1">
    <property type="nucleotide sequence ID" value="NZ_AZFH01000097.1"/>
</dbReference>
<dbReference type="AlphaFoldDB" id="A0A0R1TDQ8"/>
<dbReference type="InterPro" id="IPR036390">
    <property type="entry name" value="WH_DNA-bd_sf"/>
</dbReference>
<dbReference type="Pfam" id="PF12802">
    <property type="entry name" value="MarR_2"/>
    <property type="match status" value="1"/>
</dbReference>